<dbReference type="OrthoDB" id="7173361at2"/>
<feature type="transmembrane region" description="Helical" evidence="1">
    <location>
        <begin position="12"/>
        <end position="45"/>
    </location>
</feature>
<accession>F4QMB0</accession>
<keyword evidence="1" id="KW-0472">Membrane</keyword>
<evidence type="ECO:0000256" key="1">
    <source>
        <dbReference type="SAM" id="Phobius"/>
    </source>
</evidence>
<keyword evidence="1" id="KW-1133">Transmembrane helix</keyword>
<name>F4QMB0_9CAUL</name>
<gene>
    <name evidence="2" type="ORF">ABI_27660</name>
</gene>
<protein>
    <submittedName>
        <fullName evidence="2">Uncharacterized protein</fullName>
    </submittedName>
</protein>
<dbReference type="STRING" id="715226.ABI_27660"/>
<dbReference type="Proteomes" id="UP000006512">
    <property type="component" value="Unassembled WGS sequence"/>
</dbReference>
<keyword evidence="3" id="KW-1185">Reference proteome</keyword>
<organism evidence="2 3">
    <name type="scientific">Asticcacaulis biprosthecium C19</name>
    <dbReference type="NCBI Taxonomy" id="715226"/>
    <lineage>
        <taxon>Bacteria</taxon>
        <taxon>Pseudomonadati</taxon>
        <taxon>Pseudomonadota</taxon>
        <taxon>Alphaproteobacteria</taxon>
        <taxon>Caulobacterales</taxon>
        <taxon>Caulobacteraceae</taxon>
        <taxon>Asticcacaulis</taxon>
    </lineage>
</organism>
<sequence length="104" mass="12012">MTGYHWRAAIYFVLLMGCLVGSLSGVAPLLFAFAFFVVAVSQFFFLCPRCGKHIDTRNHVDGSFFYVPGEKHDADCPRCGRTRKDVWMLQYFLKREPWDGIREP</sequence>
<dbReference type="EMBL" id="GL883078">
    <property type="protein sequence ID" value="EGF91351.1"/>
    <property type="molecule type" value="Genomic_DNA"/>
</dbReference>
<reference evidence="3" key="1">
    <citation type="submission" date="2011-03" db="EMBL/GenBank/DDBJ databases">
        <title>Draft genome sequence of Brevundimonas diminuta.</title>
        <authorList>
            <person name="Brown P.J.B."/>
            <person name="Buechlein A."/>
            <person name="Hemmerich C."/>
            <person name="Brun Y.V."/>
        </authorList>
    </citation>
    <scope>NUCLEOTIDE SEQUENCE [LARGE SCALE GENOMIC DNA]</scope>
    <source>
        <strain evidence="3">C19</strain>
    </source>
</reference>
<proteinExistence type="predicted"/>
<evidence type="ECO:0000313" key="2">
    <source>
        <dbReference type="EMBL" id="EGF91351.1"/>
    </source>
</evidence>
<dbReference type="HOGENOM" id="CLU_2244387_0_0_5"/>
<evidence type="ECO:0000313" key="3">
    <source>
        <dbReference type="Proteomes" id="UP000006512"/>
    </source>
</evidence>
<dbReference type="AlphaFoldDB" id="F4QMB0"/>
<keyword evidence="1" id="KW-0812">Transmembrane</keyword>
<dbReference type="PROSITE" id="PS51257">
    <property type="entry name" value="PROKAR_LIPOPROTEIN"/>
    <property type="match status" value="1"/>
</dbReference>
<dbReference type="RefSeq" id="WP_006273551.1">
    <property type="nucleotide sequence ID" value="NZ_GL883078.1"/>
</dbReference>